<sequence>MAAAAPQRGYLDDSDQLVSGCCCFVLFIKGRHLSRHLSAIFSDTLTVIFDGMLTDTVQ</sequence>
<dbReference type="AlphaFoldDB" id="A0A0R2FSM5"/>
<protein>
    <submittedName>
        <fullName evidence="1">Uncharacterized protein</fullName>
    </submittedName>
</protein>
<evidence type="ECO:0000313" key="3">
    <source>
        <dbReference type="Proteomes" id="UP000051645"/>
    </source>
</evidence>
<name>A0A0R2FSM5_9LACO</name>
<dbReference type="EMBL" id="JQAT01000003">
    <property type="protein sequence ID" value="KRN28423.1"/>
    <property type="molecule type" value="Genomic_DNA"/>
</dbReference>
<accession>A0A0R2FSM5</accession>
<dbReference type="STRING" id="81857.IV38_GL001423"/>
<gene>
    <name evidence="1" type="ORF">IV38_GL001423</name>
    <name evidence="2" type="ORF">IV40_GL001210</name>
</gene>
<proteinExistence type="predicted"/>
<dbReference type="Proteomes" id="UP000051751">
    <property type="component" value="Unassembled WGS sequence"/>
</dbReference>
<evidence type="ECO:0000313" key="1">
    <source>
        <dbReference type="EMBL" id="KRN28423.1"/>
    </source>
</evidence>
<dbReference type="RefSeq" id="WP_156404241.1">
    <property type="nucleotide sequence ID" value="NZ_JQAZ01000003.1"/>
</dbReference>
<dbReference type="EMBL" id="JQAZ01000003">
    <property type="protein sequence ID" value="KRN31924.1"/>
    <property type="molecule type" value="Genomic_DNA"/>
</dbReference>
<comment type="caution">
    <text evidence="1">The sequence shown here is derived from an EMBL/GenBank/DDBJ whole genome shotgun (WGS) entry which is preliminary data.</text>
</comment>
<dbReference type="PATRIC" id="fig|81857.3.peg.1433"/>
<evidence type="ECO:0000313" key="2">
    <source>
        <dbReference type="EMBL" id="KRN31924.1"/>
    </source>
</evidence>
<reference evidence="3 4" key="1">
    <citation type="journal article" date="2015" name="Genome Announc.">
        <title>Expanding the biotechnology potential of lactobacilli through comparative genomics of 213 strains and associated genera.</title>
        <authorList>
            <person name="Sun Z."/>
            <person name="Harris H.M."/>
            <person name="McCann A."/>
            <person name="Guo C."/>
            <person name="Argimon S."/>
            <person name="Zhang W."/>
            <person name="Yang X."/>
            <person name="Jeffery I.B."/>
            <person name="Cooney J.C."/>
            <person name="Kagawa T.F."/>
            <person name="Liu W."/>
            <person name="Song Y."/>
            <person name="Salvetti E."/>
            <person name="Wrobel A."/>
            <person name="Rasinkangas P."/>
            <person name="Parkhill J."/>
            <person name="Rea M.C."/>
            <person name="O'Sullivan O."/>
            <person name="Ritari J."/>
            <person name="Douillard F.P."/>
            <person name="Paul Ross R."/>
            <person name="Yang R."/>
            <person name="Briner A.E."/>
            <person name="Felis G.E."/>
            <person name="de Vos W.M."/>
            <person name="Barrangou R."/>
            <person name="Klaenhammer T.R."/>
            <person name="Caufield P.W."/>
            <person name="Cui Y."/>
            <person name="Zhang H."/>
            <person name="O'Toole P.W."/>
        </authorList>
    </citation>
    <scope>NUCLEOTIDE SEQUENCE [LARGE SCALE GENOMIC DNA]</scope>
    <source>
        <strain evidence="1 4">ATCC BAA-66</strain>
        <strain evidence="2 3">DSM 13344</strain>
    </source>
</reference>
<organism evidence="1 4">
    <name type="scientific">Lactobacillus selangorensis</name>
    <dbReference type="NCBI Taxonomy" id="81857"/>
    <lineage>
        <taxon>Bacteria</taxon>
        <taxon>Bacillati</taxon>
        <taxon>Bacillota</taxon>
        <taxon>Bacilli</taxon>
        <taxon>Lactobacillales</taxon>
        <taxon>Lactobacillaceae</taxon>
        <taxon>Lactobacillus</taxon>
    </lineage>
</organism>
<evidence type="ECO:0000313" key="4">
    <source>
        <dbReference type="Proteomes" id="UP000051751"/>
    </source>
</evidence>
<dbReference type="Proteomes" id="UP000051645">
    <property type="component" value="Unassembled WGS sequence"/>
</dbReference>
<keyword evidence="3" id="KW-1185">Reference proteome</keyword>